<dbReference type="NCBIfam" id="TIGR01640">
    <property type="entry name" value="F_box_assoc_1"/>
    <property type="match status" value="1"/>
</dbReference>
<organism evidence="2 3">
    <name type="scientific">Handroanthus impetiginosus</name>
    <dbReference type="NCBI Taxonomy" id="429701"/>
    <lineage>
        <taxon>Eukaryota</taxon>
        <taxon>Viridiplantae</taxon>
        <taxon>Streptophyta</taxon>
        <taxon>Embryophyta</taxon>
        <taxon>Tracheophyta</taxon>
        <taxon>Spermatophyta</taxon>
        <taxon>Magnoliopsida</taxon>
        <taxon>eudicotyledons</taxon>
        <taxon>Gunneridae</taxon>
        <taxon>Pentapetalae</taxon>
        <taxon>asterids</taxon>
        <taxon>lamiids</taxon>
        <taxon>Lamiales</taxon>
        <taxon>Bignoniaceae</taxon>
        <taxon>Crescentiina</taxon>
        <taxon>Tabebuia alliance</taxon>
        <taxon>Handroanthus</taxon>
    </lineage>
</organism>
<dbReference type="EMBL" id="NKXS01004797">
    <property type="protein sequence ID" value="PIN05340.1"/>
    <property type="molecule type" value="Genomic_DNA"/>
</dbReference>
<dbReference type="AlphaFoldDB" id="A0A2G9GJY7"/>
<protein>
    <recommendedName>
        <fullName evidence="1">F-box associated beta-propeller type 3 domain-containing protein</fullName>
    </recommendedName>
</protein>
<sequence length="271" mass="31718">MHILASCNQGIVCCHRRCGGRHRYFVAKPATKQWKSLPDPEIRHHRRITHAIKVLSSCPLHYKIVRLSSRLGCGQSGITRCEIFDSKVWRWKEVQGLQLYPGENIRRNVPAVCDGYCIFWVTTDDNAVAFDETRESFDYFPLPQPVRRNEAYTFMQLKEYQRKCGLVCLAKDACDLELWLIEGRDSLSRKWVKKMVVNLKGLGEIKLDNRCSLGFYNAEIIHIKSCEKFIFYKLQDFSFSYVELPRGLCCADEVFEFRSDLEPMNLRMRIE</sequence>
<evidence type="ECO:0000313" key="3">
    <source>
        <dbReference type="Proteomes" id="UP000231279"/>
    </source>
</evidence>
<evidence type="ECO:0000313" key="2">
    <source>
        <dbReference type="EMBL" id="PIN05340.1"/>
    </source>
</evidence>
<dbReference type="InterPro" id="IPR017451">
    <property type="entry name" value="F-box-assoc_interact_dom"/>
</dbReference>
<proteinExistence type="predicted"/>
<dbReference type="PANTHER" id="PTHR35546">
    <property type="entry name" value="F-BOX PROTEIN INTERACTION DOMAIN PROTEIN-RELATED"/>
    <property type="match status" value="1"/>
</dbReference>
<dbReference type="InterPro" id="IPR013187">
    <property type="entry name" value="F-box-assoc_dom_typ3"/>
</dbReference>
<feature type="domain" description="F-box associated beta-propeller type 3" evidence="1">
    <location>
        <begin position="7"/>
        <end position="226"/>
    </location>
</feature>
<dbReference type="Proteomes" id="UP000231279">
    <property type="component" value="Unassembled WGS sequence"/>
</dbReference>
<dbReference type="PANTHER" id="PTHR35546:SF16">
    <property type="entry name" value="F-BOX ASSOCIATED UBIQUITINATION EFFECTOR FAMILY PROTEIN-RELATED"/>
    <property type="match status" value="1"/>
</dbReference>
<accession>A0A2G9GJY7</accession>
<name>A0A2G9GJY7_9LAMI</name>
<reference evidence="3" key="1">
    <citation type="journal article" date="2018" name="Gigascience">
        <title>Genome assembly of the Pink Ipe (Handroanthus impetiginosus, Bignoniaceae), a highly valued, ecologically keystone Neotropical timber forest tree.</title>
        <authorList>
            <person name="Silva-Junior O.B."/>
            <person name="Grattapaglia D."/>
            <person name="Novaes E."/>
            <person name="Collevatti R.G."/>
        </authorList>
    </citation>
    <scope>NUCLEOTIDE SEQUENCE [LARGE SCALE GENOMIC DNA]</scope>
    <source>
        <strain evidence="3">cv. UFG-1</strain>
    </source>
</reference>
<evidence type="ECO:0000259" key="1">
    <source>
        <dbReference type="Pfam" id="PF08268"/>
    </source>
</evidence>
<dbReference type="Pfam" id="PF08268">
    <property type="entry name" value="FBA_3"/>
    <property type="match status" value="1"/>
</dbReference>
<comment type="caution">
    <text evidence="2">The sequence shown here is derived from an EMBL/GenBank/DDBJ whole genome shotgun (WGS) entry which is preliminary data.</text>
</comment>
<gene>
    <name evidence="2" type="ORF">CDL12_22117</name>
</gene>
<dbReference type="InterPro" id="IPR055290">
    <property type="entry name" value="At3g26010-like"/>
</dbReference>
<dbReference type="OrthoDB" id="1845982at2759"/>
<keyword evidence="3" id="KW-1185">Reference proteome</keyword>